<evidence type="ECO:0000259" key="1">
    <source>
        <dbReference type="PROSITE" id="PS51186"/>
    </source>
</evidence>
<dbReference type="Gene3D" id="3.40.630.110">
    <property type="entry name" value="GNAT acetyltransferase-like"/>
    <property type="match status" value="1"/>
</dbReference>
<feature type="domain" description="N-acetyltransferase" evidence="1">
    <location>
        <begin position="140"/>
        <end position="271"/>
    </location>
</feature>
<dbReference type="Pfam" id="PF12746">
    <property type="entry name" value="GNAT_acetyltran"/>
    <property type="match status" value="1"/>
</dbReference>
<dbReference type="PANTHER" id="PTHR31143:SF2">
    <property type="entry name" value="FR47-LIKE DOMAIN-CONTAINING PROTEIN-RELATED"/>
    <property type="match status" value="1"/>
</dbReference>
<evidence type="ECO:0000313" key="2">
    <source>
        <dbReference type="EMBL" id="MBD2872779.1"/>
    </source>
</evidence>
<protein>
    <submittedName>
        <fullName evidence="2">GNAT family N-acetyltransferase</fullName>
    </submittedName>
</protein>
<dbReference type="Proteomes" id="UP000632125">
    <property type="component" value="Unassembled WGS sequence"/>
</dbReference>
<gene>
    <name evidence="2" type="ORF">IDH41_29885</name>
</gene>
<name>A0A927HAN2_9BACL</name>
<dbReference type="InterPro" id="IPR000182">
    <property type="entry name" value="GNAT_dom"/>
</dbReference>
<dbReference type="Gene3D" id="3.40.630.30">
    <property type="match status" value="1"/>
</dbReference>
<dbReference type="PANTHER" id="PTHR31143">
    <property type="match status" value="1"/>
</dbReference>
<dbReference type="InterPro" id="IPR016181">
    <property type="entry name" value="Acyl_CoA_acyltransferase"/>
</dbReference>
<dbReference type="GO" id="GO:0016747">
    <property type="term" value="F:acyltransferase activity, transferring groups other than amino-acyl groups"/>
    <property type="evidence" value="ECO:0007669"/>
    <property type="project" value="InterPro"/>
</dbReference>
<sequence length="271" mass="30782">MNALTKDRYSKAGSVFDGYHHQLIVSSVIDGNTRGEIYVDDIEDPKTGIIHGIGFEVLCSGDPENELFQQAFPDLLVNKLIPNARTSGMPVINIYFPSDSWEWALQRLLSDRLELAVVKKRFYTFDPANCPPRKEIQAHCKLKRIDESLLNDDSLKNRDTLLQWIRMSWLSVDDFARKGVGYCILEDGRIASWCLSVFASGNRLEFALFTDELFRNRGYAKRVSSACVAYCLENGGFPLWVCDDNNIPSIRVAEETGFSKTLDFHVLQVKL</sequence>
<dbReference type="InterPro" id="IPR042573">
    <property type="entry name" value="GNAT_acetyltra_N"/>
</dbReference>
<proteinExistence type="predicted"/>
<comment type="caution">
    <text evidence="2">The sequence shown here is derived from an EMBL/GenBank/DDBJ whole genome shotgun (WGS) entry which is preliminary data.</text>
</comment>
<dbReference type="SUPFAM" id="SSF55729">
    <property type="entry name" value="Acyl-CoA N-acyltransferases (Nat)"/>
    <property type="match status" value="1"/>
</dbReference>
<evidence type="ECO:0000313" key="3">
    <source>
        <dbReference type="Proteomes" id="UP000632125"/>
    </source>
</evidence>
<reference evidence="2" key="1">
    <citation type="submission" date="2020-09" db="EMBL/GenBank/DDBJ databases">
        <title>A novel bacterium of genus Paenibacillus, isolated from South China Sea.</title>
        <authorList>
            <person name="Huang H."/>
            <person name="Mo K."/>
            <person name="Hu Y."/>
        </authorList>
    </citation>
    <scope>NUCLEOTIDE SEQUENCE</scope>
    <source>
        <strain evidence="2">IB182493</strain>
    </source>
</reference>
<dbReference type="EMBL" id="JACXIY010000059">
    <property type="protein sequence ID" value="MBD2872779.1"/>
    <property type="molecule type" value="Genomic_DNA"/>
</dbReference>
<dbReference type="InterPro" id="IPR027365">
    <property type="entry name" value="GNAT_acetyltra_YdfB-like"/>
</dbReference>
<keyword evidence="3" id="KW-1185">Reference proteome</keyword>
<dbReference type="RefSeq" id="WP_190867779.1">
    <property type="nucleotide sequence ID" value="NZ_JACXIY010000059.1"/>
</dbReference>
<organism evidence="2 3">
    <name type="scientific">Paenibacillus arenilitoris</name>
    <dbReference type="NCBI Taxonomy" id="2772299"/>
    <lineage>
        <taxon>Bacteria</taxon>
        <taxon>Bacillati</taxon>
        <taxon>Bacillota</taxon>
        <taxon>Bacilli</taxon>
        <taxon>Bacillales</taxon>
        <taxon>Paenibacillaceae</taxon>
        <taxon>Paenibacillus</taxon>
    </lineage>
</organism>
<dbReference type="PROSITE" id="PS51186">
    <property type="entry name" value="GNAT"/>
    <property type="match status" value="1"/>
</dbReference>
<accession>A0A927HAN2</accession>
<dbReference type="AlphaFoldDB" id="A0A927HAN2"/>